<organism evidence="7 8">
    <name type="scientific">Salisediminibacterium beveridgei</name>
    <dbReference type="NCBI Taxonomy" id="632773"/>
    <lineage>
        <taxon>Bacteria</taxon>
        <taxon>Bacillati</taxon>
        <taxon>Bacillota</taxon>
        <taxon>Bacilli</taxon>
        <taxon>Bacillales</taxon>
        <taxon>Bacillaceae</taxon>
        <taxon>Salisediminibacterium</taxon>
    </lineage>
</organism>
<proteinExistence type="inferred from homology"/>
<evidence type="ECO:0000256" key="4">
    <source>
        <dbReference type="SAM" id="MobiDB-lite"/>
    </source>
</evidence>
<dbReference type="KEGG" id="bbev:BBEV_0320"/>
<dbReference type="GO" id="GO:0009166">
    <property type="term" value="P:nucleotide catabolic process"/>
    <property type="evidence" value="ECO:0007669"/>
    <property type="project" value="InterPro"/>
</dbReference>
<dbReference type="PANTHER" id="PTHR11575">
    <property type="entry name" value="5'-NUCLEOTIDASE-RELATED"/>
    <property type="match status" value="1"/>
</dbReference>
<sequence>MKKHRSTLHRKVFGVAMTTVLAVGTFTFSASANQGNGVGNGNSGETPQGPKRDVEGVNVIDTTSFEIDFDKTFPQGLAVDRVVDVEVELSDGETVVPEITDYHVSSDDRSLVTVEHANDDLEGLSGKLSINDFETDFDYAESFSLDIFHTNDIHSKIDNFGKMSAFIDEQGAEADNYLFLDAGDIFSGNAVVDLNDGEPIVRLLNEMGLDAMAIGNHEFDYGQEAFAAREEQAEFDWLSANMEVVDEDIAIQQPEPYTIKEIDGVDVGIFSLTQNPPATSPSGIVGLEFHDYVETAEEYAYLEGETDILIALTHIGNSADQHLAENVDFFDVIIGGHSHSRIFEEQMVNGTPVVQAGSDSLFVGHFNLEFDGSDVTFNDYYLQDVDELTEVNEDVQAMVDGYNEEAEELLQEVIGYTNTGLSRDARNSRDTSLGNFITDAMRDAVDADMAITNNGGIRANIDEGEIRAADIYTVEPFGNELTEMEITGEDMRDVVEYSFSRFDRIDIQASGLSYTIYTDEDGAYADADLYVDGEPIEDDATYTLVTNDFMAEGGDGYDFSSATILQEAAGYITNAMFQLNDTLMDSEGAVDYEDGEGRIQVEEQE</sequence>
<dbReference type="InterPro" id="IPR036907">
    <property type="entry name" value="5'-Nucleotdase_C_sf"/>
</dbReference>
<dbReference type="InterPro" id="IPR004843">
    <property type="entry name" value="Calcineurin-like_PHP"/>
</dbReference>
<feature type="domain" description="5'-Nucleotidase C-terminal" evidence="6">
    <location>
        <begin position="413"/>
        <end position="558"/>
    </location>
</feature>
<dbReference type="InterPro" id="IPR006179">
    <property type="entry name" value="5_nucleotidase/apyrase"/>
</dbReference>
<dbReference type="OrthoDB" id="9801679at2"/>
<dbReference type="SUPFAM" id="SSF55816">
    <property type="entry name" value="5'-nucleotidase (syn. UDP-sugar hydrolase), C-terminal domain"/>
    <property type="match status" value="1"/>
</dbReference>
<evidence type="ECO:0000256" key="1">
    <source>
        <dbReference type="ARBA" id="ARBA00022729"/>
    </source>
</evidence>
<feature type="coiled-coil region" evidence="3">
    <location>
        <begin position="385"/>
        <end position="419"/>
    </location>
</feature>
<dbReference type="Gene3D" id="3.90.780.10">
    <property type="entry name" value="5'-Nucleotidase, C-terminal domain"/>
    <property type="match status" value="1"/>
</dbReference>
<comment type="similarity">
    <text evidence="2">Belongs to the 5'-nucleotidase family.</text>
</comment>
<dbReference type="PRINTS" id="PR01607">
    <property type="entry name" value="APYRASEFAMLY"/>
</dbReference>
<evidence type="ECO:0000259" key="5">
    <source>
        <dbReference type="Pfam" id="PF00149"/>
    </source>
</evidence>
<gene>
    <name evidence="7" type="primary">yfkN</name>
    <name evidence="7" type="ORF">BBEV_0320</name>
</gene>
<dbReference type="InterPro" id="IPR008334">
    <property type="entry name" value="5'-Nucleotdase_C"/>
</dbReference>
<keyword evidence="2 7" id="KW-0378">Hydrolase</keyword>
<dbReference type="RefSeq" id="WP_069363860.1">
    <property type="nucleotide sequence ID" value="NZ_CP012502.1"/>
</dbReference>
<feature type="region of interest" description="Disordered" evidence="4">
    <location>
        <begin position="32"/>
        <end position="54"/>
    </location>
</feature>
<accession>A0A1D7QRT1</accession>
<dbReference type="Gene3D" id="3.60.21.10">
    <property type="match status" value="1"/>
</dbReference>
<dbReference type="Pfam" id="PF00149">
    <property type="entry name" value="Metallophos"/>
    <property type="match status" value="1"/>
</dbReference>
<dbReference type="AlphaFoldDB" id="A0A1D7QRT1"/>
<keyword evidence="8" id="KW-1185">Reference proteome</keyword>
<dbReference type="GO" id="GO:0000166">
    <property type="term" value="F:nucleotide binding"/>
    <property type="evidence" value="ECO:0007669"/>
    <property type="project" value="UniProtKB-KW"/>
</dbReference>
<protein>
    <submittedName>
        <fullName evidence="7">Trifunctional nucleotide phosphoesterase protein YfkN</fullName>
        <ecNumber evidence="7">3.1.3.5</ecNumber>
    </submittedName>
</protein>
<dbReference type="Pfam" id="PF02872">
    <property type="entry name" value="5_nucleotid_C"/>
    <property type="match status" value="1"/>
</dbReference>
<evidence type="ECO:0000313" key="7">
    <source>
        <dbReference type="EMBL" id="AOM81714.1"/>
    </source>
</evidence>
<evidence type="ECO:0000259" key="6">
    <source>
        <dbReference type="Pfam" id="PF02872"/>
    </source>
</evidence>
<dbReference type="GO" id="GO:0008253">
    <property type="term" value="F:5'-nucleotidase activity"/>
    <property type="evidence" value="ECO:0007669"/>
    <property type="project" value="UniProtKB-EC"/>
</dbReference>
<reference evidence="7 8" key="1">
    <citation type="submission" date="2015-08" db="EMBL/GenBank/DDBJ databases">
        <title>The complete genome sequence of Bacillus beveridgei MLTeJB.</title>
        <authorList>
            <person name="Hanson T.E."/>
            <person name="Mesa C."/>
            <person name="Basesman S.M."/>
            <person name="Oremland R.S."/>
        </authorList>
    </citation>
    <scope>NUCLEOTIDE SEQUENCE [LARGE SCALE GENOMIC DNA]</scope>
    <source>
        <strain evidence="7 8">MLTeJB</strain>
    </source>
</reference>
<keyword evidence="3" id="KW-0175">Coiled coil</keyword>
<dbReference type="PANTHER" id="PTHR11575:SF24">
    <property type="entry name" value="5'-NUCLEOTIDASE"/>
    <property type="match status" value="1"/>
</dbReference>
<dbReference type="InterPro" id="IPR029052">
    <property type="entry name" value="Metallo-depent_PP-like"/>
</dbReference>
<dbReference type="PATRIC" id="fig|632773.3.peg.342"/>
<name>A0A1D7QRT1_9BACI</name>
<dbReference type="CDD" id="cd00845">
    <property type="entry name" value="MPP_UshA_N_like"/>
    <property type="match status" value="1"/>
</dbReference>
<feature type="domain" description="Calcineurin-like phosphoesterase" evidence="5">
    <location>
        <begin position="147"/>
        <end position="340"/>
    </location>
</feature>
<dbReference type="EC" id="3.1.3.5" evidence="7"/>
<evidence type="ECO:0000313" key="8">
    <source>
        <dbReference type="Proteomes" id="UP000094463"/>
    </source>
</evidence>
<feature type="chain" id="PRO_5009026664" evidence="2">
    <location>
        <begin position="33"/>
        <end position="605"/>
    </location>
</feature>
<dbReference type="SUPFAM" id="SSF56300">
    <property type="entry name" value="Metallo-dependent phosphatases"/>
    <property type="match status" value="1"/>
</dbReference>
<dbReference type="EMBL" id="CP012502">
    <property type="protein sequence ID" value="AOM81714.1"/>
    <property type="molecule type" value="Genomic_DNA"/>
</dbReference>
<evidence type="ECO:0000256" key="3">
    <source>
        <dbReference type="SAM" id="Coils"/>
    </source>
</evidence>
<dbReference type="Proteomes" id="UP000094463">
    <property type="component" value="Chromosome"/>
</dbReference>
<feature type="signal peptide" evidence="2">
    <location>
        <begin position="1"/>
        <end position="32"/>
    </location>
</feature>
<evidence type="ECO:0000256" key="2">
    <source>
        <dbReference type="RuleBase" id="RU362119"/>
    </source>
</evidence>
<keyword evidence="2" id="KW-0547">Nucleotide-binding</keyword>
<dbReference type="STRING" id="632773.BBEV_0320"/>
<keyword evidence="1 2" id="KW-0732">Signal</keyword>